<dbReference type="PANTHER" id="PTHR20930:SF0">
    <property type="entry name" value="PROTEIN ILRUN"/>
    <property type="match status" value="1"/>
</dbReference>
<reference evidence="7 8" key="1">
    <citation type="journal article" date="2014" name="Genome Announc.">
        <title>Draft genome sequence of Sclerotinia borealis, a psychrophilic plant pathogenic fungus.</title>
        <authorList>
            <person name="Mardanov A.V."/>
            <person name="Beletsky A.V."/>
            <person name="Kadnikov V.V."/>
            <person name="Ignatov A.N."/>
            <person name="Ravin N.V."/>
        </authorList>
    </citation>
    <scope>NUCLEOTIDE SEQUENCE [LARGE SCALE GENOMIC DNA]</scope>
    <source>
        <strain evidence="8">F-4157</strain>
    </source>
</reference>
<dbReference type="Proteomes" id="UP000019487">
    <property type="component" value="Unassembled WGS sequence"/>
</dbReference>
<feature type="compositionally biased region" description="Polar residues" evidence="5">
    <location>
        <begin position="598"/>
        <end position="611"/>
    </location>
</feature>
<dbReference type="InterPro" id="IPR043145">
    <property type="entry name" value="Znf_ZZ_sf"/>
</dbReference>
<dbReference type="Pfam" id="PF00569">
    <property type="entry name" value="ZZ"/>
    <property type="match status" value="2"/>
</dbReference>
<dbReference type="GO" id="GO:0008270">
    <property type="term" value="F:zinc ion binding"/>
    <property type="evidence" value="ECO:0007669"/>
    <property type="project" value="UniProtKB-KW"/>
</dbReference>
<feature type="domain" description="ZZ-type" evidence="6">
    <location>
        <begin position="515"/>
        <end position="572"/>
    </location>
</feature>
<feature type="compositionally biased region" description="Basic and acidic residues" evidence="5">
    <location>
        <begin position="841"/>
        <end position="856"/>
    </location>
</feature>
<gene>
    <name evidence="7" type="ORF">SBOR_8234</name>
</gene>
<evidence type="ECO:0000313" key="8">
    <source>
        <dbReference type="Proteomes" id="UP000019487"/>
    </source>
</evidence>
<feature type="region of interest" description="Disordered" evidence="5">
    <location>
        <begin position="226"/>
        <end position="245"/>
    </location>
</feature>
<keyword evidence="3" id="KW-0862">Zinc</keyword>
<dbReference type="PROSITE" id="PS50135">
    <property type="entry name" value="ZF_ZZ_2"/>
    <property type="match status" value="1"/>
</dbReference>
<keyword evidence="1" id="KW-0479">Metal-binding</keyword>
<dbReference type="Gene3D" id="2.60.40.10">
    <property type="entry name" value="Immunoglobulins"/>
    <property type="match status" value="1"/>
</dbReference>
<dbReference type="InterPro" id="IPR013783">
    <property type="entry name" value="Ig-like_fold"/>
</dbReference>
<dbReference type="InterPro" id="IPR032350">
    <property type="entry name" value="Nbr1_FW"/>
</dbReference>
<organism evidence="7 8">
    <name type="scientific">Sclerotinia borealis (strain F-4128)</name>
    <dbReference type="NCBI Taxonomy" id="1432307"/>
    <lineage>
        <taxon>Eukaryota</taxon>
        <taxon>Fungi</taxon>
        <taxon>Dikarya</taxon>
        <taxon>Ascomycota</taxon>
        <taxon>Pezizomycotina</taxon>
        <taxon>Leotiomycetes</taxon>
        <taxon>Helotiales</taxon>
        <taxon>Sclerotiniaceae</taxon>
        <taxon>Sclerotinia</taxon>
    </lineage>
</organism>
<evidence type="ECO:0000256" key="2">
    <source>
        <dbReference type="ARBA" id="ARBA00022771"/>
    </source>
</evidence>
<protein>
    <submittedName>
        <fullName evidence="7">ZZ type zinc finger domain-containing protein</fullName>
    </submittedName>
</protein>
<feature type="region of interest" description="Disordered" evidence="5">
    <location>
        <begin position="840"/>
        <end position="866"/>
    </location>
</feature>
<dbReference type="EMBL" id="AYSA01000508">
    <property type="protein sequence ID" value="ESZ91382.1"/>
    <property type="molecule type" value="Genomic_DNA"/>
</dbReference>
<evidence type="ECO:0000259" key="6">
    <source>
        <dbReference type="PROSITE" id="PS50135"/>
    </source>
</evidence>
<evidence type="ECO:0000256" key="4">
    <source>
        <dbReference type="PROSITE-ProRule" id="PRU00228"/>
    </source>
</evidence>
<dbReference type="OrthoDB" id="661148at2759"/>
<evidence type="ECO:0000313" key="7">
    <source>
        <dbReference type="EMBL" id="ESZ91382.1"/>
    </source>
</evidence>
<dbReference type="InterPro" id="IPR000433">
    <property type="entry name" value="Znf_ZZ"/>
</dbReference>
<dbReference type="PANTHER" id="PTHR20930">
    <property type="entry name" value="OVARIAN CARCINOMA ANTIGEN CA125-RELATED"/>
    <property type="match status" value="1"/>
</dbReference>
<dbReference type="AlphaFoldDB" id="W9C3Q9"/>
<dbReference type="Pfam" id="PF16158">
    <property type="entry name" value="N_BRCA1_IG"/>
    <property type="match status" value="1"/>
</dbReference>
<evidence type="ECO:0000256" key="5">
    <source>
        <dbReference type="SAM" id="MobiDB-lite"/>
    </source>
</evidence>
<keyword evidence="8" id="KW-1185">Reference proteome</keyword>
<feature type="compositionally biased region" description="Polar residues" evidence="5">
    <location>
        <begin position="226"/>
        <end position="237"/>
    </location>
</feature>
<dbReference type="HOGENOM" id="CLU_007590_0_0_1"/>
<dbReference type="CDD" id="cd02340">
    <property type="entry name" value="ZZ_NBR1_like"/>
    <property type="match status" value="2"/>
</dbReference>
<dbReference type="Gene3D" id="3.30.60.90">
    <property type="match status" value="4"/>
</dbReference>
<name>W9C3Q9_SCLBF</name>
<feature type="region of interest" description="Disordered" evidence="5">
    <location>
        <begin position="577"/>
        <end position="611"/>
    </location>
</feature>
<dbReference type="STRING" id="1432307.W9C3Q9"/>
<evidence type="ECO:0000256" key="1">
    <source>
        <dbReference type="ARBA" id="ARBA00022723"/>
    </source>
</evidence>
<sequence>MASIPATTPDTIITLKVNIEGSNRRFKLPLRDLGASSLPDKLRYLLAIPPTSEAIFERYSDSAAAFVVLDAANPSVYKQLYRAAKAKLKLRLKVTITDKEPVMPEPVMPKPATVEDEELAPVKPEVQPTIRSQILWDDAAAGTDTQIYGRLDNADAGRDMQEFVSPENKDFTDAGRDTQDSAEKEKEIHQAIPWTSVQQSFDELSIGTGAAHPSCGETKRPAIQPMSTCEPTSQSHLSDPGMSSPEQRERFYSLYFPREERDRPVHICKPSAFTLPKSAPPACAFSVYCNNCSMSIPDVHYHCSTCDDGDFDLCPSCNDSGVSCHGDHWLIKRIVDKGKYIHSTTETLAPKKQFADSKTTLVAPAAEEDRAAGPHTRTCNSCITEMFEEHFVTCTDCEDFDLCMLCHVGLKHGHNPKHAFAFVDEDVNHDLIARVLLAPGRNYSHSAVCDGCEKSIFGVRHKCLDCPDWDFCNSCIANASFIHPRHRFVPLYETMNAGIVARRQNAKVRHHGIFCDGPLCNRVGDSMSAYITGDRYKCAVCHDTDFCASCEASPSNPHNKTHPLIKFKTPVRNVSVTTLGDHPNGKAMPPMGDRRSDSLTTSKATETTPAQSINAATQVQTVAEVKPTEVKTEEPTKVEAADEVEKPIEVKEAAQVEEAVEQLSAPADEVMIAHFVRDVVADGTIMPPNTVFEQTWYLRNGGKTSWPAGCSVKFINGVNMCAVDPDHPASVHELVSAAESTICYTELAPGQEYGFTVLMRSPSRPGNYVSFWRTSTPDDDKFGHRLWCDITVNEPTPVIKKELSMRDLVDSAVVEDATVESDFSANAATTKAEGSQMIFPKLDKESPSSSVHKEMEEAQQAPEEVSAAEEIFDDDFEDFNQNLEVNEAEDGFMTDEEYDILDASDEEYLAEQESASKK</sequence>
<dbReference type="SMART" id="SM00291">
    <property type="entry name" value="ZnF_ZZ"/>
    <property type="match status" value="4"/>
</dbReference>
<evidence type="ECO:0000256" key="3">
    <source>
        <dbReference type="ARBA" id="ARBA00022833"/>
    </source>
</evidence>
<comment type="caution">
    <text evidence="7">The sequence shown here is derived from an EMBL/GenBank/DDBJ whole genome shotgun (WGS) entry which is preliminary data.</text>
</comment>
<dbReference type="SUPFAM" id="SSF57850">
    <property type="entry name" value="RING/U-box"/>
    <property type="match status" value="4"/>
</dbReference>
<keyword evidence="2 4" id="KW-0863">Zinc-finger</keyword>
<dbReference type="InterPro" id="IPR041981">
    <property type="entry name" value="ZZZ3_ZZ"/>
</dbReference>
<proteinExistence type="predicted"/>
<accession>W9C3Q9</accession>
<dbReference type="CDD" id="cd14947">
    <property type="entry name" value="NBR1_like"/>
    <property type="match status" value="1"/>
</dbReference>
<dbReference type="CDD" id="cd02341">
    <property type="entry name" value="ZZ_ZZZ3"/>
    <property type="match status" value="1"/>
</dbReference>
<dbReference type="CDD" id="cd02249">
    <property type="entry name" value="ZZ"/>
    <property type="match status" value="1"/>
</dbReference>